<gene>
    <name evidence="6" type="ORF">OFUS_LOCUS2519</name>
</gene>
<keyword evidence="2" id="KW-1015">Disulfide bond</keyword>
<evidence type="ECO:0000256" key="1">
    <source>
        <dbReference type="ARBA" id="ARBA00008455"/>
    </source>
</evidence>
<dbReference type="CDD" id="cd02620">
    <property type="entry name" value="Peptidase_C1A_CathepsinB"/>
    <property type="match status" value="1"/>
</dbReference>
<keyword evidence="7" id="KW-1185">Reference proteome</keyword>
<comment type="caution">
    <text evidence="6">The sequence shown here is derived from an EMBL/GenBank/DDBJ whole genome shotgun (WGS) entry which is preliminary data.</text>
</comment>
<dbReference type="InterPro" id="IPR025661">
    <property type="entry name" value="Pept_asp_AS"/>
</dbReference>
<dbReference type="PROSITE" id="PS00639">
    <property type="entry name" value="THIOL_PROTEASE_HIS"/>
    <property type="match status" value="1"/>
</dbReference>
<evidence type="ECO:0000259" key="5">
    <source>
        <dbReference type="PROSITE" id="PS50958"/>
    </source>
</evidence>
<dbReference type="PANTHER" id="PTHR12411">
    <property type="entry name" value="CYSTEINE PROTEASE FAMILY C1-RELATED"/>
    <property type="match status" value="1"/>
</dbReference>
<dbReference type="InterPro" id="IPR000668">
    <property type="entry name" value="Peptidase_C1A_C"/>
</dbReference>
<evidence type="ECO:0000313" key="6">
    <source>
        <dbReference type="EMBL" id="CAH1775183.1"/>
    </source>
</evidence>
<comment type="similarity">
    <text evidence="1">Belongs to the peptidase C1 family.</text>
</comment>
<dbReference type="PROSITE" id="PS00640">
    <property type="entry name" value="THIOL_PROTEASE_ASN"/>
    <property type="match status" value="1"/>
</dbReference>
<dbReference type="GO" id="GO:0006508">
    <property type="term" value="P:proteolysis"/>
    <property type="evidence" value="ECO:0007669"/>
    <property type="project" value="InterPro"/>
</dbReference>
<proteinExistence type="inferred from homology"/>
<dbReference type="InterPro" id="IPR038765">
    <property type="entry name" value="Papain-like_cys_pep_sf"/>
</dbReference>
<dbReference type="SMART" id="SM00645">
    <property type="entry name" value="Pept_C1"/>
    <property type="match status" value="1"/>
</dbReference>
<dbReference type="SUPFAM" id="SSF54001">
    <property type="entry name" value="Cysteine proteinases"/>
    <property type="match status" value="1"/>
</dbReference>
<dbReference type="PRINTS" id="PR00705">
    <property type="entry name" value="PAPAIN"/>
</dbReference>
<reference evidence="6" key="1">
    <citation type="submission" date="2022-03" db="EMBL/GenBank/DDBJ databases">
        <authorList>
            <person name="Martin C."/>
        </authorList>
    </citation>
    <scope>NUCLEOTIDE SEQUENCE</scope>
</reference>
<feature type="domain" description="SMB" evidence="5">
    <location>
        <begin position="39"/>
        <end position="88"/>
    </location>
</feature>
<dbReference type="InterPro" id="IPR001212">
    <property type="entry name" value="Somatomedin_B_dom"/>
</dbReference>
<name>A0A8S4N2X7_OWEFU</name>
<feature type="region of interest" description="Disordered" evidence="3">
    <location>
        <begin position="476"/>
        <end position="515"/>
    </location>
</feature>
<evidence type="ECO:0000313" key="7">
    <source>
        <dbReference type="Proteomes" id="UP000749559"/>
    </source>
</evidence>
<evidence type="ECO:0000256" key="3">
    <source>
        <dbReference type="SAM" id="MobiDB-lite"/>
    </source>
</evidence>
<accession>A0A8S4N2X7</accession>
<evidence type="ECO:0000256" key="2">
    <source>
        <dbReference type="ARBA" id="ARBA00023157"/>
    </source>
</evidence>
<feature type="chain" id="PRO_5035852998" description="SMB domain-containing protein" evidence="4">
    <location>
        <begin position="21"/>
        <end position="515"/>
    </location>
</feature>
<dbReference type="OrthoDB" id="3789175at2759"/>
<dbReference type="PROSITE" id="PS50958">
    <property type="entry name" value="SMB_2"/>
    <property type="match status" value="1"/>
</dbReference>
<feature type="signal peptide" evidence="4">
    <location>
        <begin position="1"/>
        <end position="20"/>
    </location>
</feature>
<dbReference type="InterPro" id="IPR013128">
    <property type="entry name" value="Peptidase_C1A"/>
</dbReference>
<dbReference type="EMBL" id="CAIIXF020000001">
    <property type="protein sequence ID" value="CAH1775183.1"/>
    <property type="molecule type" value="Genomic_DNA"/>
</dbReference>
<dbReference type="AlphaFoldDB" id="A0A8S4N2X7"/>
<evidence type="ECO:0000256" key="4">
    <source>
        <dbReference type="SAM" id="SignalP"/>
    </source>
</evidence>
<dbReference type="Gene3D" id="3.90.70.10">
    <property type="entry name" value="Cysteine proteinases"/>
    <property type="match status" value="1"/>
</dbReference>
<feature type="compositionally biased region" description="Basic residues" evidence="3">
    <location>
        <begin position="485"/>
        <end position="515"/>
    </location>
</feature>
<dbReference type="GO" id="GO:0008234">
    <property type="term" value="F:cysteine-type peptidase activity"/>
    <property type="evidence" value="ECO:0007669"/>
    <property type="project" value="InterPro"/>
</dbReference>
<sequence>MTRTTLILWVCTMYFGVVYAVPPEFADFAGQQFCSRRSRGDQCCTGRIDECSMPILDTVCYCDIFCDRPNPDCCPDYWEVCQGVPAPTAPISTTPRPPTIIQNDCIADGRYYNPGDVSKVNCQECTCVENQFRQNHYLWQCDGEVCLIRDSIIEHVNRGYEGWRAGNYSFLWGKTLGFGLKYRLGTFLPDSDVIHMTSLRVRVDERLPSAFDSRDEWEGSVSAIRDQGNCGSSWAFSTAAVASDRLALHSIGSINVDLSPQQLISCNGRKQLGCEGGHLDRAWWYMRKLGVVTEECYPYTSGQNNAKGKCYINRSSLRSKNVLCTSNRIASQNIYQSTPPYRIRDDEREIMKEILTNGPVQATFAVKEDFFMYRGGIYKHSNAPDDTGKVGYHSVRIVGWGSEQTSLGEEKYWIAANSWGTQWGENGYFRIRKGVNECDIESYVIGVWGKVDGRSIIRPDFSSLLSFNDGPIKAAAARGTSDKVRKGHKHRKHKKDKKSRKAKNEKKGKKHHTKS</sequence>
<organism evidence="6 7">
    <name type="scientific">Owenia fusiformis</name>
    <name type="common">Polychaete worm</name>
    <dbReference type="NCBI Taxonomy" id="6347"/>
    <lineage>
        <taxon>Eukaryota</taxon>
        <taxon>Metazoa</taxon>
        <taxon>Spiralia</taxon>
        <taxon>Lophotrochozoa</taxon>
        <taxon>Annelida</taxon>
        <taxon>Polychaeta</taxon>
        <taxon>Sedentaria</taxon>
        <taxon>Canalipalpata</taxon>
        <taxon>Sabellida</taxon>
        <taxon>Oweniida</taxon>
        <taxon>Oweniidae</taxon>
        <taxon>Owenia</taxon>
    </lineage>
</organism>
<keyword evidence="4" id="KW-0732">Signal</keyword>
<protein>
    <recommendedName>
        <fullName evidence="5">SMB domain-containing protein</fullName>
    </recommendedName>
</protein>
<dbReference type="Pfam" id="PF00112">
    <property type="entry name" value="Peptidase_C1"/>
    <property type="match status" value="1"/>
</dbReference>
<dbReference type="PROSITE" id="PS00524">
    <property type="entry name" value="SMB_1"/>
    <property type="match status" value="1"/>
</dbReference>
<dbReference type="InterPro" id="IPR025660">
    <property type="entry name" value="Pept_his_AS"/>
</dbReference>
<dbReference type="Proteomes" id="UP000749559">
    <property type="component" value="Unassembled WGS sequence"/>
</dbReference>